<dbReference type="FunFam" id="2.30.29.30:FF:000057">
    <property type="entry name" value="Fermitin family homolog 2 (Drosophila)"/>
    <property type="match status" value="1"/>
</dbReference>
<dbReference type="InterPro" id="IPR019748">
    <property type="entry name" value="FERM_central"/>
</dbReference>
<dbReference type="FunFam" id="3.10.20.90:FF:000035">
    <property type="entry name" value="Fermitin family homolog 2 (Drosophila)"/>
    <property type="match status" value="1"/>
</dbReference>
<dbReference type="CDD" id="cd01237">
    <property type="entry name" value="PH_fermitin"/>
    <property type="match status" value="1"/>
</dbReference>
<evidence type="ECO:0000256" key="10">
    <source>
        <dbReference type="ARBA" id="ARBA00024190"/>
    </source>
</evidence>
<dbReference type="InterPro" id="IPR035963">
    <property type="entry name" value="FERM_2"/>
</dbReference>
<dbReference type="GO" id="GO:0033632">
    <property type="term" value="P:regulation of cell-cell adhesion mediated by integrin"/>
    <property type="evidence" value="ECO:0007669"/>
    <property type="project" value="TreeGrafter"/>
</dbReference>
<keyword evidence="4" id="KW-0963">Cytoplasm</keyword>
<name>A0A8J6GB44_MICOH</name>
<evidence type="ECO:0000256" key="9">
    <source>
        <dbReference type="ARBA" id="ARBA00023273"/>
    </source>
</evidence>
<feature type="region of interest" description="Disordered" evidence="16">
    <location>
        <begin position="1"/>
        <end position="88"/>
    </location>
</feature>
<dbReference type="Pfam" id="PF18124">
    <property type="entry name" value="Kindlin_2_N"/>
    <property type="match status" value="1"/>
</dbReference>
<evidence type="ECO:0000256" key="3">
    <source>
        <dbReference type="ARBA" id="ARBA00008052"/>
    </source>
</evidence>
<dbReference type="Gene3D" id="2.30.29.30">
    <property type="entry name" value="Pleckstrin-homology domain (PH domain)/Phosphotyrosine-binding domain (PTB)"/>
    <property type="match status" value="2"/>
</dbReference>
<dbReference type="Pfam" id="PF00373">
    <property type="entry name" value="FERM_M"/>
    <property type="match status" value="2"/>
</dbReference>
<feature type="compositionally biased region" description="Basic and acidic residues" evidence="16">
    <location>
        <begin position="310"/>
        <end position="339"/>
    </location>
</feature>
<dbReference type="Pfam" id="PF13414">
    <property type="entry name" value="TPR_11"/>
    <property type="match status" value="2"/>
</dbReference>
<dbReference type="FunFam" id="1.25.40.10:FF:000027">
    <property type="entry name" value="stress-induced-phosphoprotein 1 isoform X1"/>
    <property type="match status" value="1"/>
</dbReference>
<dbReference type="Gene3D" id="1.25.40.10">
    <property type="entry name" value="Tetratricopeptide repeat domain"/>
    <property type="match status" value="3"/>
</dbReference>
<dbReference type="PANTHER" id="PTHR16160">
    <property type="entry name" value="FERMITIN 2-RELATED"/>
    <property type="match status" value="1"/>
</dbReference>
<feature type="repeat" description="TPR" evidence="15">
    <location>
        <begin position="143"/>
        <end position="176"/>
    </location>
</feature>
<evidence type="ECO:0000313" key="19">
    <source>
        <dbReference type="Proteomes" id="UP000710432"/>
    </source>
</evidence>
<evidence type="ECO:0000256" key="1">
    <source>
        <dbReference type="ARBA" id="ARBA00004282"/>
    </source>
</evidence>
<feature type="repeat" description="TPR" evidence="15">
    <location>
        <begin position="405"/>
        <end position="438"/>
    </location>
</feature>
<evidence type="ECO:0000256" key="5">
    <source>
        <dbReference type="ARBA" id="ARBA00022737"/>
    </source>
</evidence>
<dbReference type="Pfam" id="PF13181">
    <property type="entry name" value="TPR_8"/>
    <property type="match status" value="1"/>
</dbReference>
<dbReference type="CDD" id="cd17185">
    <property type="entry name" value="FERM_F1_KIND3"/>
    <property type="match status" value="1"/>
</dbReference>
<dbReference type="InterPro" id="IPR013105">
    <property type="entry name" value="TPR_2"/>
</dbReference>
<evidence type="ECO:0000256" key="13">
    <source>
        <dbReference type="ARBA" id="ARBA00045590"/>
    </source>
</evidence>
<dbReference type="InterPro" id="IPR019749">
    <property type="entry name" value="Band_41_domain"/>
</dbReference>
<dbReference type="PANTHER" id="PTHR16160:SF1">
    <property type="entry name" value="FERMITIN FAMILY HOMOLOG 3"/>
    <property type="match status" value="1"/>
</dbReference>
<dbReference type="InterPro" id="IPR037843">
    <property type="entry name" value="Kindlin/fermitin"/>
</dbReference>
<dbReference type="Gene3D" id="1.10.260.100">
    <property type="match status" value="2"/>
</dbReference>
<evidence type="ECO:0000256" key="15">
    <source>
        <dbReference type="PROSITE-ProRule" id="PRU00339"/>
    </source>
</evidence>
<dbReference type="GO" id="GO:0007159">
    <property type="term" value="P:leukocyte cell-cell adhesion"/>
    <property type="evidence" value="ECO:0007669"/>
    <property type="project" value="TreeGrafter"/>
</dbReference>
<dbReference type="GO" id="GO:0030055">
    <property type="term" value="C:cell-substrate junction"/>
    <property type="evidence" value="ECO:0007669"/>
    <property type="project" value="TreeGrafter"/>
</dbReference>
<dbReference type="SUPFAM" id="SSF47031">
    <property type="entry name" value="Second domain of FERM"/>
    <property type="match status" value="1"/>
</dbReference>
<feature type="region of interest" description="Disordered" evidence="16">
    <location>
        <begin position="296"/>
        <end position="339"/>
    </location>
</feature>
<dbReference type="InterPro" id="IPR040790">
    <property type="entry name" value="Kindlin_2_N"/>
</dbReference>
<evidence type="ECO:0000256" key="6">
    <source>
        <dbReference type="ARBA" id="ARBA00022803"/>
    </source>
</evidence>
<organism evidence="18 19">
    <name type="scientific">Microtus ochrogaster</name>
    <name type="common">Prairie vole</name>
    <dbReference type="NCBI Taxonomy" id="79684"/>
    <lineage>
        <taxon>Eukaryota</taxon>
        <taxon>Metazoa</taxon>
        <taxon>Chordata</taxon>
        <taxon>Craniata</taxon>
        <taxon>Vertebrata</taxon>
        <taxon>Euteleostomi</taxon>
        <taxon>Mammalia</taxon>
        <taxon>Eutheria</taxon>
        <taxon>Euarchontoglires</taxon>
        <taxon>Glires</taxon>
        <taxon>Rodentia</taxon>
        <taxon>Myomorpha</taxon>
        <taxon>Muroidea</taxon>
        <taxon>Cricetidae</taxon>
        <taxon>Arvicolinae</taxon>
        <taxon>Microtus</taxon>
    </lineage>
</organism>
<dbReference type="SMART" id="SM00028">
    <property type="entry name" value="TPR"/>
    <property type="match status" value="9"/>
</dbReference>
<dbReference type="GO" id="GO:0120293">
    <property type="term" value="C:dynein axonemal particle"/>
    <property type="evidence" value="ECO:0007669"/>
    <property type="project" value="UniProtKB-SubCell"/>
</dbReference>
<protein>
    <recommendedName>
        <fullName evidence="11">Stress-induced-phosphoprotein 1</fullName>
    </recommendedName>
    <alternativeName>
        <fullName evidence="12">Hsc70/Hsp90-organizing protein</fullName>
    </alternativeName>
</protein>
<dbReference type="InterPro" id="IPR006636">
    <property type="entry name" value="STI1_HS-bd"/>
</dbReference>
<dbReference type="InterPro" id="IPR041243">
    <property type="entry name" value="STI1/HOP_DP"/>
</dbReference>
<evidence type="ECO:0000256" key="8">
    <source>
        <dbReference type="ARBA" id="ARBA00022949"/>
    </source>
</evidence>
<dbReference type="PROSITE" id="PS50003">
    <property type="entry name" value="PH_DOMAIN"/>
    <property type="match status" value="1"/>
</dbReference>
<evidence type="ECO:0000256" key="16">
    <source>
        <dbReference type="SAM" id="MobiDB-lite"/>
    </source>
</evidence>
<dbReference type="FunFam" id="2.30.29.30:FF:000037">
    <property type="entry name" value="Fermitin family homolog 2"/>
    <property type="match status" value="1"/>
</dbReference>
<dbReference type="Pfam" id="PF07719">
    <property type="entry name" value="TPR_2"/>
    <property type="match status" value="1"/>
</dbReference>
<dbReference type="EMBL" id="JAATJU010023300">
    <property type="protein sequence ID" value="KAH0508020.1"/>
    <property type="molecule type" value="Genomic_DNA"/>
</dbReference>
<dbReference type="FunFam" id="1.10.260.100:FF:000004">
    <property type="entry name" value="Putative stress-induced-phosphoprotein 1"/>
    <property type="match status" value="1"/>
</dbReference>
<dbReference type="SMART" id="SM00295">
    <property type="entry name" value="B41"/>
    <property type="match status" value="1"/>
</dbReference>
<feature type="repeat" description="TPR" evidence="15">
    <location>
        <begin position="533"/>
        <end position="566"/>
    </location>
</feature>
<gene>
    <name evidence="18" type="ORF">LTLLF_164770</name>
</gene>
<dbReference type="GO" id="GO:0007229">
    <property type="term" value="P:integrin-mediated signaling pathway"/>
    <property type="evidence" value="ECO:0007669"/>
    <property type="project" value="InterPro"/>
</dbReference>
<reference evidence="18" key="1">
    <citation type="submission" date="2020-03" db="EMBL/GenBank/DDBJ databases">
        <title>Studies in the Genomics of Life Span.</title>
        <authorList>
            <person name="Glass D."/>
        </authorList>
    </citation>
    <scope>NUCLEOTIDE SEQUENCE</scope>
    <source>
        <strain evidence="18">LTLLF</strain>
        <tissue evidence="18">Muscle</tissue>
    </source>
</reference>
<keyword evidence="5" id="KW-0677">Repeat</keyword>
<evidence type="ECO:0000256" key="7">
    <source>
        <dbReference type="ARBA" id="ARBA00022889"/>
    </source>
</evidence>
<feature type="repeat" description="TPR" evidence="15">
    <location>
        <begin position="109"/>
        <end position="142"/>
    </location>
</feature>
<dbReference type="Pfam" id="PF17830">
    <property type="entry name" value="STI1-HOP_DP"/>
    <property type="match status" value="2"/>
</dbReference>
<dbReference type="GO" id="GO:0042995">
    <property type="term" value="C:cell projection"/>
    <property type="evidence" value="ECO:0007669"/>
    <property type="project" value="UniProtKB-SubCell"/>
</dbReference>
<dbReference type="CDD" id="cd13205">
    <property type="entry name" value="FERM_C_fermitin"/>
    <property type="match status" value="1"/>
</dbReference>
<accession>A0A8J6GB44</accession>
<evidence type="ECO:0000256" key="4">
    <source>
        <dbReference type="ARBA" id="ARBA00022490"/>
    </source>
</evidence>
<dbReference type="PROSITE" id="PS50005">
    <property type="entry name" value="TPR"/>
    <property type="match status" value="7"/>
</dbReference>
<feature type="domain" description="PH" evidence="17">
    <location>
        <begin position="1004"/>
        <end position="1100"/>
    </location>
</feature>
<dbReference type="SMART" id="SM00727">
    <property type="entry name" value="STI1"/>
    <property type="match status" value="2"/>
</dbReference>
<dbReference type="CDD" id="cd14473">
    <property type="entry name" value="FERM_B-lobe"/>
    <property type="match status" value="1"/>
</dbReference>
<evidence type="ECO:0000256" key="11">
    <source>
        <dbReference type="ARBA" id="ARBA00026193"/>
    </source>
</evidence>
<feature type="repeat" description="TPR" evidence="15">
    <location>
        <begin position="499"/>
        <end position="532"/>
    </location>
</feature>
<dbReference type="SUPFAM" id="SSF48452">
    <property type="entry name" value="TPR-like"/>
    <property type="match status" value="3"/>
</dbReference>
<dbReference type="SMART" id="SM00233">
    <property type="entry name" value="PH"/>
    <property type="match status" value="1"/>
</dbReference>
<evidence type="ECO:0000313" key="18">
    <source>
        <dbReference type="EMBL" id="KAH0508020.1"/>
    </source>
</evidence>
<comment type="subcellular location">
    <subcellularLocation>
        <location evidence="1">Cell junction</location>
    </subcellularLocation>
    <subcellularLocation>
        <location evidence="2">Cell projection</location>
    </subcellularLocation>
    <subcellularLocation>
        <location evidence="10">Dynein axonemal particle</location>
    </subcellularLocation>
</comment>
<feature type="repeat" description="TPR" evidence="15">
    <location>
        <begin position="465"/>
        <end position="498"/>
    </location>
</feature>
<proteinExistence type="inferred from homology"/>
<keyword evidence="8" id="KW-0965">Cell junction</keyword>
<evidence type="ECO:0000256" key="14">
    <source>
        <dbReference type="ARBA" id="ARBA00046504"/>
    </source>
</evidence>
<comment type="function">
    <text evidence="13">Acts as a co-chaperone for HSP90AA1. Mediates the association of the molecular chaperones HSPA8/HSC70 and HSP90.</text>
</comment>
<dbReference type="InterPro" id="IPR001849">
    <property type="entry name" value="PH_domain"/>
</dbReference>
<keyword evidence="7" id="KW-0130">Cell adhesion</keyword>
<keyword evidence="6 15" id="KW-0802">TPR repeat</keyword>
<dbReference type="GO" id="GO:0005178">
    <property type="term" value="F:integrin binding"/>
    <property type="evidence" value="ECO:0007669"/>
    <property type="project" value="TreeGrafter"/>
</dbReference>
<dbReference type="FunFam" id="1.10.260.100:FF:000002">
    <property type="entry name" value="Stress-induced-phosphoprotein 1 (Hsp70/Hsp90-organizing)"/>
    <property type="match status" value="1"/>
</dbReference>
<feature type="repeat" description="TPR" evidence="15">
    <location>
        <begin position="330"/>
        <end position="363"/>
    </location>
</feature>
<dbReference type="GO" id="GO:0070527">
    <property type="term" value="P:platelet aggregation"/>
    <property type="evidence" value="ECO:0007669"/>
    <property type="project" value="TreeGrafter"/>
</dbReference>
<keyword evidence="9" id="KW-0966">Cell projection</keyword>
<dbReference type="CDD" id="cd17182">
    <property type="entry name" value="FERM_F0_KIND3"/>
    <property type="match status" value="1"/>
</dbReference>
<dbReference type="InterPro" id="IPR019734">
    <property type="entry name" value="TPR_rpt"/>
</dbReference>
<dbReference type="GO" id="GO:0007160">
    <property type="term" value="P:cell-matrix adhesion"/>
    <property type="evidence" value="ECO:0007669"/>
    <property type="project" value="TreeGrafter"/>
</dbReference>
<dbReference type="FunFam" id="1.25.40.10:FF:000010">
    <property type="entry name" value="Stress-induced phosphoprotein 1"/>
    <property type="match status" value="1"/>
</dbReference>
<dbReference type="GO" id="GO:0033622">
    <property type="term" value="P:integrin activation"/>
    <property type="evidence" value="ECO:0007669"/>
    <property type="project" value="TreeGrafter"/>
</dbReference>
<comment type="subunit">
    <text evidence="14">Probably forms a complex composed of chaperones HSP90 and HSP70, co-chaperones STIP1/HOP, CDC37, PPP5C, PTGES3/p23, TSC1 and client protein TSC2. Forms a complex with HSPA8/HSC70, HSPCA/HSP-86 and HSPCB/HSP-84. Interacts with PACRG. Interacts with EEF1AKMT3. Interacts with HSP90/HSP90AA1; the interaction dissociates the PPP5C:HSP90AA1 interaction. Interacts with FLCN, FNIP1 and FNIP2. Interacts with HSPA8/HSC70. Interacts with HSP90AB1; upon SMYD2-dependent HSP90AB1 methylation.</text>
</comment>
<dbReference type="Proteomes" id="UP000710432">
    <property type="component" value="Unassembled WGS sequence"/>
</dbReference>
<comment type="similarity">
    <text evidence="3">Belongs to the kindlin family.</text>
</comment>
<dbReference type="InterPro" id="IPR011993">
    <property type="entry name" value="PH-like_dom_sf"/>
</dbReference>
<dbReference type="Pfam" id="PF13424">
    <property type="entry name" value="TPR_12"/>
    <property type="match status" value="1"/>
</dbReference>
<evidence type="ECO:0000256" key="12">
    <source>
        <dbReference type="ARBA" id="ARBA00032536"/>
    </source>
</evidence>
<evidence type="ECO:0000259" key="17">
    <source>
        <dbReference type="PROSITE" id="PS50003"/>
    </source>
</evidence>
<dbReference type="InterPro" id="IPR037837">
    <property type="entry name" value="PH_Kindlin/fermitin"/>
</dbReference>
<comment type="caution">
    <text evidence="18">The sequence shown here is derived from an EMBL/GenBank/DDBJ whole genome shotgun (WGS) entry which is preliminary data.</text>
</comment>
<evidence type="ECO:0000256" key="2">
    <source>
        <dbReference type="ARBA" id="ARBA00004316"/>
    </source>
</evidence>
<dbReference type="SUPFAM" id="SSF50729">
    <property type="entry name" value="PH domain-like"/>
    <property type="match status" value="2"/>
</dbReference>
<sequence length="1311" mass="148468">MEQVRGEGRPGPQGSAGLAAGRNGESGTVPRTRGEGVRAAAGRVRGEWRAPVAPAARRAEREQAGPRTGPETPGCGADSAPEAPVGRDELGGIRRPIILAAFGEHGSCVNELKEKGNKALSAGNIDDALQCYSEAIKLDPQNHVLYSNRSAAYAKKGDYQKAYEDGCKTVDLKPDWGKGYSRKAAALEFLNRFEEAKRTYEEGLKHEANNLQLKEGLQNMEARLAERKFMNPFNLPNLYQKLENDPRTRTLLNDPTYRELIEQLRNKPSDLGTKIQDPRIMTTLSVLLGVDLGSMDEEEEAATPPPPPPPKKEAKPEPMEEDLPENKKQALKEKEMGNDAYKKKDFDKALKHYDRAKELDPTNMTYITNQAAVHFEKGDYNKCRELCEKAIEVGRENREDYRQIAKAYARIGNSYFKEEKYKDAIHFYNKSLAEHRTPDVLKKCQQAEKILKEQERLAYINPDLALEEKNKGNECFQKGDYPQAMKHYTEAIKRNPRDAKLYSNRAACYTKLLEFQLALKDCEECIQLEPTFIKGYTRKAAALEAMKDYTKAMDVYQKALDLDSSCKEAADGYQRCMMAQYNRHDSPEDVKRRAMADPEVQQIMSDPAMRLILEQMQKDPQALSEHLKNPVIAQKIQKLMDVEAAAAMAGMKTASGDYIDSSWELRVFVGEEDPEAQSVTLRVTGESHIGGVLLKIVEEINRKQDWSDHAIWWEQKRQWLLQTHWTLDKYGILADARLFFGPQHRPIILRLPNRRVLRLRASFSKPLFQAVASICRLLSIRHPEELSLLRAPEKKEKKKKEKEPEEEVHDLTKVVLAGGVAPTLFRGMPAHFSDSAQTEACYHMLSRPQPPPDPLLLQRLPRPSSLSDKTQLHSRWLDSSRCLMQQGVKAGDVLWLRFKYYSFFDLDPKTDPVRLTQLYEQARWDLLTEEIDCTEEEMMVFAALQYHINKLSLSGDVGEPASGDLGLDDLDAALNNLEVKLKGSAHSDMLDSLTTIPELKDHLRIFRPRKLTLKGYRQHWVVFKDTTLSYYKSQDESPGDPIQQLNLKGCEVVPDVNVSGQKFCIKLLVPSPEGMSEIYLRCQDEQQYAQWMAACQLASKGRTMADSSYASEVQAILAFLSLQRTGGGSGGSGTPQGPEASAEGLNPYGLVAPRFQRKFKAKQLTPRILEAHQNVAQLSLIEAQLRFIQSWQSLPDFGISYVMVRFKGSRKDEILGIANNRLIRIDLAVGDVVKTWRFSNMRQWNVNWDIRQVAIEFDEHINVAFSCVSASCRIVHEYIGGYIFLSTRERARGEELDEDLFLQLTGGHEAF</sequence>
<dbReference type="FunFam" id="1.25.40.10:FF:000020">
    <property type="entry name" value="Stress-induced phosphoprotein 1"/>
    <property type="match status" value="1"/>
</dbReference>
<dbReference type="InterPro" id="IPR011990">
    <property type="entry name" value="TPR-like_helical_dom_sf"/>
</dbReference>
<dbReference type="Gene3D" id="3.10.20.90">
    <property type="entry name" value="Phosphatidylinositol 3-kinase Catalytic Subunit, Chain A, domain 1"/>
    <property type="match status" value="2"/>
</dbReference>